<keyword evidence="9" id="KW-1185">Reference proteome</keyword>
<dbReference type="GO" id="GO:0050532">
    <property type="term" value="F:2-phosphosulfolactate phosphatase activity"/>
    <property type="evidence" value="ECO:0007669"/>
    <property type="project" value="UniProtKB-EC"/>
</dbReference>
<evidence type="ECO:0000256" key="3">
    <source>
        <dbReference type="ARBA" id="ARBA00012953"/>
    </source>
</evidence>
<reference evidence="8 9" key="1">
    <citation type="submission" date="2019-10" db="EMBL/GenBank/DDBJ databases">
        <title>Prolixibacter strains distinguished by the presence of nitrate reductase genes were adept at nitrate-dependent anaerobic corrosion of metallic iron and carbon steel.</title>
        <authorList>
            <person name="Iino T."/>
            <person name="Shono N."/>
            <person name="Ito K."/>
            <person name="Nakamura R."/>
            <person name="Sueoka K."/>
            <person name="Harayama S."/>
            <person name="Ohkuma M."/>
        </authorList>
    </citation>
    <scope>NUCLEOTIDE SEQUENCE [LARGE SCALE GENOMIC DNA]</scope>
    <source>
        <strain evidence="8 9">JCM 13498</strain>
    </source>
</reference>
<dbReference type="PANTHER" id="PTHR37311:SF1">
    <property type="entry name" value="2-PHOSPHOSULFOLACTATE PHOSPHATASE-RELATED"/>
    <property type="match status" value="1"/>
</dbReference>
<comment type="catalytic activity">
    <reaction evidence="7">
        <text>(2R)-O-phospho-3-sulfolactate + H2O = (2R)-3-sulfolactate + phosphate</text>
        <dbReference type="Rhea" id="RHEA:23416"/>
        <dbReference type="ChEBI" id="CHEBI:15377"/>
        <dbReference type="ChEBI" id="CHEBI:15597"/>
        <dbReference type="ChEBI" id="CHEBI:43474"/>
        <dbReference type="ChEBI" id="CHEBI:58738"/>
        <dbReference type="EC" id="3.1.3.71"/>
    </reaction>
</comment>
<evidence type="ECO:0000256" key="5">
    <source>
        <dbReference type="ARBA" id="ARBA00022801"/>
    </source>
</evidence>
<dbReference type="RefSeq" id="WP_025865559.1">
    <property type="nucleotide sequence ID" value="NZ_BLAX01000001.1"/>
</dbReference>
<evidence type="ECO:0000313" key="9">
    <source>
        <dbReference type="Proteomes" id="UP000391834"/>
    </source>
</evidence>
<dbReference type="EMBL" id="BLAX01000001">
    <property type="protein sequence ID" value="GET32610.1"/>
    <property type="molecule type" value="Genomic_DNA"/>
</dbReference>
<dbReference type="Pfam" id="PF04029">
    <property type="entry name" value="2-ph_phosp"/>
    <property type="match status" value="1"/>
</dbReference>
<name>A0A5M4AXH5_9BACT</name>
<dbReference type="Proteomes" id="UP000391834">
    <property type="component" value="Unassembled WGS sequence"/>
</dbReference>
<dbReference type="PANTHER" id="PTHR37311">
    <property type="entry name" value="2-PHOSPHOSULFOLACTATE PHOSPHATASE-RELATED"/>
    <property type="match status" value="1"/>
</dbReference>
<dbReference type="InterPro" id="IPR036702">
    <property type="entry name" value="ComB-like_sf"/>
</dbReference>
<evidence type="ECO:0000256" key="6">
    <source>
        <dbReference type="ARBA" id="ARBA00022842"/>
    </source>
</evidence>
<dbReference type="GO" id="GO:0050545">
    <property type="term" value="F:sulfopyruvate decarboxylase activity"/>
    <property type="evidence" value="ECO:0007669"/>
    <property type="project" value="TreeGrafter"/>
</dbReference>
<evidence type="ECO:0000256" key="2">
    <source>
        <dbReference type="ARBA" id="ARBA00009997"/>
    </source>
</evidence>
<dbReference type="EC" id="3.1.3.71" evidence="3"/>
<evidence type="ECO:0000256" key="1">
    <source>
        <dbReference type="ARBA" id="ARBA00001946"/>
    </source>
</evidence>
<dbReference type="GO" id="GO:0000287">
    <property type="term" value="F:magnesium ion binding"/>
    <property type="evidence" value="ECO:0007669"/>
    <property type="project" value="InterPro"/>
</dbReference>
<keyword evidence="6" id="KW-0460">Magnesium</keyword>
<dbReference type="InterPro" id="IPR005238">
    <property type="entry name" value="ComB-like"/>
</dbReference>
<comment type="cofactor">
    <cofactor evidence="1">
        <name>Mg(2+)</name>
        <dbReference type="ChEBI" id="CHEBI:18420"/>
    </cofactor>
</comment>
<evidence type="ECO:0000256" key="7">
    <source>
        <dbReference type="ARBA" id="ARBA00033711"/>
    </source>
</evidence>
<comment type="caution">
    <text evidence="8">The sequence shown here is derived from an EMBL/GenBank/DDBJ whole genome shotgun (WGS) entry which is preliminary data.</text>
</comment>
<dbReference type="OrthoDB" id="4913at2"/>
<proteinExistence type="inferred from homology"/>
<dbReference type="Gene3D" id="3.90.1560.10">
    <property type="entry name" value="ComB-like"/>
    <property type="match status" value="1"/>
</dbReference>
<dbReference type="SUPFAM" id="SSF142823">
    <property type="entry name" value="ComB-like"/>
    <property type="match status" value="1"/>
</dbReference>
<evidence type="ECO:0000313" key="8">
    <source>
        <dbReference type="EMBL" id="GET32610.1"/>
    </source>
</evidence>
<dbReference type="AlphaFoldDB" id="A0A5M4AXH5"/>
<evidence type="ECO:0000256" key="4">
    <source>
        <dbReference type="ARBA" id="ARBA00021948"/>
    </source>
</evidence>
<keyword evidence="5" id="KW-0378">Hydrolase</keyword>
<organism evidence="8 9">
    <name type="scientific">Prolixibacter bellariivorans</name>
    <dbReference type="NCBI Taxonomy" id="314319"/>
    <lineage>
        <taxon>Bacteria</taxon>
        <taxon>Pseudomonadati</taxon>
        <taxon>Bacteroidota</taxon>
        <taxon>Bacteroidia</taxon>
        <taxon>Marinilabiliales</taxon>
        <taxon>Prolixibacteraceae</taxon>
        <taxon>Prolixibacter</taxon>
    </lineage>
</organism>
<comment type="similarity">
    <text evidence="2">Belongs to the ComB family.</text>
</comment>
<sequence length="236" mass="26281">MNIRILQLIEGAQQADGLVVVIDVFRAFSTACYAMERGASRIVPVGNIKEAFRLAEEIPDSIIMGEQNERKVPGFDFGNSPTHILEADLSGKTVIHRSSSGTQGIVNAVHADEIITGSFVNAAAIAEYIRYRSPETVSLVCMGYAGERPSQEDTFLAEYIRDLLTGKPTHFAEMVEELRKGDGARLLDPANSEWSPATDFDLCLSLDRFDFILRLEEENGIRYLNRIDSCTFERKK</sequence>
<accession>A0A5M4AXH5</accession>
<gene>
    <name evidence="8" type="ORF">PbJCM13498_14730</name>
</gene>
<protein>
    <recommendedName>
        <fullName evidence="4">Probable 2-phosphosulfolactate phosphatase</fullName>
        <ecNumber evidence="3">3.1.3.71</ecNumber>
    </recommendedName>
</protein>